<feature type="domain" description="HTH tetR-type" evidence="5">
    <location>
        <begin position="6"/>
        <end position="65"/>
    </location>
</feature>
<sequence length="200" mass="21986">MRADALEHRRRLIEAAAHVFASHGPDTPLQAVIEEAGCGRGTLYRHFADRAELIMAVVEGEIEDALQTIETRAGDPALLVDALTCQSRAASIHFPLLCTVDEDRIQAFAERLRPRYERMLDLLLETARGCGQVDEGFTPDMLYMAIEMLGAARGSKAMPEDKAFALALRIVLDGVRQNPQGAHKSLSSFLKPGECREVDA</sequence>
<dbReference type="PROSITE" id="PS50977">
    <property type="entry name" value="HTH_TETR_2"/>
    <property type="match status" value="1"/>
</dbReference>
<dbReference type="PANTHER" id="PTHR30055">
    <property type="entry name" value="HTH-TYPE TRANSCRIPTIONAL REGULATOR RUTR"/>
    <property type="match status" value="1"/>
</dbReference>
<dbReference type="PANTHER" id="PTHR30055:SF234">
    <property type="entry name" value="HTH-TYPE TRANSCRIPTIONAL REGULATOR BETI"/>
    <property type="match status" value="1"/>
</dbReference>
<dbReference type="PRINTS" id="PR00455">
    <property type="entry name" value="HTHTETR"/>
</dbReference>
<dbReference type="Pfam" id="PF00440">
    <property type="entry name" value="TetR_N"/>
    <property type="match status" value="1"/>
</dbReference>
<dbReference type="InterPro" id="IPR036271">
    <property type="entry name" value="Tet_transcr_reg_TetR-rel_C_sf"/>
</dbReference>
<proteinExistence type="predicted"/>
<evidence type="ECO:0000313" key="7">
    <source>
        <dbReference type="Proteomes" id="UP001162802"/>
    </source>
</evidence>
<dbReference type="Proteomes" id="UP001162802">
    <property type="component" value="Unassembled WGS sequence"/>
</dbReference>
<dbReference type="InterPro" id="IPR050109">
    <property type="entry name" value="HTH-type_TetR-like_transc_reg"/>
</dbReference>
<dbReference type="InterPro" id="IPR009057">
    <property type="entry name" value="Homeodomain-like_sf"/>
</dbReference>
<dbReference type="RefSeq" id="WP_243803010.1">
    <property type="nucleotide sequence ID" value="NZ_JALHAT010000064.1"/>
</dbReference>
<evidence type="ECO:0000256" key="3">
    <source>
        <dbReference type="ARBA" id="ARBA00023163"/>
    </source>
</evidence>
<evidence type="ECO:0000256" key="4">
    <source>
        <dbReference type="PROSITE-ProRule" id="PRU00335"/>
    </source>
</evidence>
<comment type="caution">
    <text evidence="6">The sequence shown here is derived from an EMBL/GenBank/DDBJ whole genome shotgun (WGS) entry which is preliminary data.</text>
</comment>
<dbReference type="EMBL" id="JALHAT010000064">
    <property type="protein sequence ID" value="MCJ1962812.1"/>
    <property type="molecule type" value="Genomic_DNA"/>
</dbReference>
<reference evidence="6" key="1">
    <citation type="submission" date="2022-03" db="EMBL/GenBank/DDBJ databases">
        <title>Identification of a novel bacterium isolated from mangrove sediments.</title>
        <authorList>
            <person name="Pan X."/>
        </authorList>
    </citation>
    <scope>NUCLEOTIDE SEQUENCE</scope>
    <source>
        <strain evidence="6">B2637</strain>
    </source>
</reference>
<dbReference type="SUPFAM" id="SSF46689">
    <property type="entry name" value="Homeodomain-like"/>
    <property type="match status" value="1"/>
</dbReference>
<keyword evidence="3" id="KW-0804">Transcription</keyword>
<keyword evidence="7" id="KW-1185">Reference proteome</keyword>
<keyword evidence="2 4" id="KW-0238">DNA-binding</keyword>
<dbReference type="SUPFAM" id="SSF48498">
    <property type="entry name" value="Tetracyclin repressor-like, C-terminal domain"/>
    <property type="match status" value="1"/>
</dbReference>
<protein>
    <submittedName>
        <fullName evidence="6">TetR/AcrR family transcriptional regulator</fullName>
    </submittedName>
</protein>
<accession>A0ABT0AHZ8</accession>
<evidence type="ECO:0000313" key="6">
    <source>
        <dbReference type="EMBL" id="MCJ1962812.1"/>
    </source>
</evidence>
<organism evidence="6 7">
    <name type="scientific">Novosphingobium mangrovi</name>
    <name type="common">ex Hu et al. 2023</name>
    <dbReference type="NCBI Taxonomy" id="2930094"/>
    <lineage>
        <taxon>Bacteria</taxon>
        <taxon>Pseudomonadati</taxon>
        <taxon>Pseudomonadota</taxon>
        <taxon>Alphaproteobacteria</taxon>
        <taxon>Sphingomonadales</taxon>
        <taxon>Sphingomonadaceae</taxon>
        <taxon>Novosphingobium</taxon>
    </lineage>
</organism>
<evidence type="ECO:0000256" key="2">
    <source>
        <dbReference type="ARBA" id="ARBA00023125"/>
    </source>
</evidence>
<dbReference type="InterPro" id="IPR001647">
    <property type="entry name" value="HTH_TetR"/>
</dbReference>
<evidence type="ECO:0000256" key="1">
    <source>
        <dbReference type="ARBA" id="ARBA00023015"/>
    </source>
</evidence>
<dbReference type="Gene3D" id="1.10.357.10">
    <property type="entry name" value="Tetracycline Repressor, domain 2"/>
    <property type="match status" value="1"/>
</dbReference>
<evidence type="ECO:0000259" key="5">
    <source>
        <dbReference type="PROSITE" id="PS50977"/>
    </source>
</evidence>
<keyword evidence="1" id="KW-0805">Transcription regulation</keyword>
<feature type="DNA-binding region" description="H-T-H motif" evidence="4">
    <location>
        <begin position="28"/>
        <end position="47"/>
    </location>
</feature>
<name>A0ABT0AHZ8_9SPHN</name>
<gene>
    <name evidence="6" type="ORF">MTR65_19180</name>
</gene>